<comment type="subcellular location">
    <subcellularLocation>
        <location evidence="1">Membrane</location>
        <topology evidence="1">Multi-pass membrane protein</topology>
    </subcellularLocation>
</comment>
<keyword evidence="5 6" id="KW-0472">Membrane</keyword>
<dbReference type="PANTHER" id="PTHR38459">
    <property type="entry name" value="PROPHAGE BACTOPRENOL-LINKED GLUCOSE TRANSLOCASE HOMOLOG"/>
    <property type="match status" value="1"/>
</dbReference>
<dbReference type="Pfam" id="PF04138">
    <property type="entry name" value="GtrA_DPMS_TM"/>
    <property type="match status" value="1"/>
</dbReference>
<evidence type="ECO:0000259" key="7">
    <source>
        <dbReference type="Pfam" id="PF04138"/>
    </source>
</evidence>
<accession>A0ABN2LYZ1</accession>
<dbReference type="InterPro" id="IPR051401">
    <property type="entry name" value="GtrA_CellWall_Glycosyl"/>
</dbReference>
<feature type="transmembrane region" description="Helical" evidence="6">
    <location>
        <begin position="7"/>
        <end position="30"/>
    </location>
</feature>
<evidence type="ECO:0000256" key="2">
    <source>
        <dbReference type="ARBA" id="ARBA00009399"/>
    </source>
</evidence>
<comment type="similarity">
    <text evidence="2">Belongs to the GtrA family.</text>
</comment>
<reference evidence="8 9" key="1">
    <citation type="journal article" date="2019" name="Int. J. Syst. Evol. Microbiol.">
        <title>The Global Catalogue of Microorganisms (GCM) 10K type strain sequencing project: providing services to taxonomists for standard genome sequencing and annotation.</title>
        <authorList>
            <consortium name="The Broad Institute Genomics Platform"/>
            <consortium name="The Broad Institute Genome Sequencing Center for Infectious Disease"/>
            <person name="Wu L."/>
            <person name="Ma J."/>
        </authorList>
    </citation>
    <scope>NUCLEOTIDE SEQUENCE [LARGE SCALE GENOMIC DNA]</scope>
    <source>
        <strain evidence="8 9">JCM 14322</strain>
    </source>
</reference>
<evidence type="ECO:0000256" key="5">
    <source>
        <dbReference type="ARBA" id="ARBA00023136"/>
    </source>
</evidence>
<evidence type="ECO:0000256" key="3">
    <source>
        <dbReference type="ARBA" id="ARBA00022692"/>
    </source>
</evidence>
<comment type="caution">
    <text evidence="8">The sequence shown here is derived from an EMBL/GenBank/DDBJ whole genome shotgun (WGS) entry which is preliminary data.</text>
</comment>
<dbReference type="RefSeq" id="WP_344294043.1">
    <property type="nucleotide sequence ID" value="NZ_BAAANJ010000002.1"/>
</dbReference>
<evidence type="ECO:0000256" key="1">
    <source>
        <dbReference type="ARBA" id="ARBA00004141"/>
    </source>
</evidence>
<organism evidence="8 9">
    <name type="scientific">Agromyces neolithicus</name>
    <dbReference type="NCBI Taxonomy" id="269420"/>
    <lineage>
        <taxon>Bacteria</taxon>
        <taxon>Bacillati</taxon>
        <taxon>Actinomycetota</taxon>
        <taxon>Actinomycetes</taxon>
        <taxon>Micrococcales</taxon>
        <taxon>Microbacteriaceae</taxon>
        <taxon>Agromyces</taxon>
    </lineage>
</organism>
<keyword evidence="4 6" id="KW-1133">Transmembrane helix</keyword>
<evidence type="ECO:0000313" key="8">
    <source>
        <dbReference type="EMBL" id="GAA1803841.1"/>
    </source>
</evidence>
<feature type="transmembrane region" description="Helical" evidence="6">
    <location>
        <begin position="36"/>
        <end position="54"/>
    </location>
</feature>
<keyword evidence="3 6" id="KW-0812">Transmembrane</keyword>
<feature type="domain" description="GtrA/DPMS transmembrane" evidence="7">
    <location>
        <begin position="13"/>
        <end position="123"/>
    </location>
</feature>
<sequence>MTMRRNILQALGFAAVGGLSALVDFGAFWLLDLAGVFAPLASAMSFMAAFGVNYRGNRDLVFRARSARGMLMRYVVLVLVNLALSTGLVAAATALGVPGVPAKIASMIVIAIVNFVVMRMWVFRTPAAAPEPAIAPTT</sequence>
<protein>
    <submittedName>
        <fullName evidence="8">GtrA family protein</fullName>
    </submittedName>
</protein>
<feature type="transmembrane region" description="Helical" evidence="6">
    <location>
        <begin position="104"/>
        <end position="122"/>
    </location>
</feature>
<gene>
    <name evidence="8" type="ORF">GCM10009749_10060</name>
</gene>
<feature type="transmembrane region" description="Helical" evidence="6">
    <location>
        <begin position="74"/>
        <end position="98"/>
    </location>
</feature>
<dbReference type="PANTHER" id="PTHR38459:SF1">
    <property type="entry name" value="PROPHAGE BACTOPRENOL-LINKED GLUCOSE TRANSLOCASE HOMOLOG"/>
    <property type="match status" value="1"/>
</dbReference>
<evidence type="ECO:0000256" key="6">
    <source>
        <dbReference type="SAM" id="Phobius"/>
    </source>
</evidence>
<dbReference type="InterPro" id="IPR007267">
    <property type="entry name" value="GtrA_DPMS_TM"/>
</dbReference>
<dbReference type="EMBL" id="BAAANJ010000002">
    <property type="protein sequence ID" value="GAA1803841.1"/>
    <property type="molecule type" value="Genomic_DNA"/>
</dbReference>
<name>A0ABN2LYZ1_9MICO</name>
<evidence type="ECO:0000256" key="4">
    <source>
        <dbReference type="ARBA" id="ARBA00022989"/>
    </source>
</evidence>
<keyword evidence="9" id="KW-1185">Reference proteome</keyword>
<proteinExistence type="inferred from homology"/>
<dbReference type="Proteomes" id="UP001500002">
    <property type="component" value="Unassembled WGS sequence"/>
</dbReference>
<evidence type="ECO:0000313" key="9">
    <source>
        <dbReference type="Proteomes" id="UP001500002"/>
    </source>
</evidence>